<dbReference type="EMBL" id="CP088295">
    <property type="protein sequence ID" value="UUY02902.1"/>
    <property type="molecule type" value="Genomic_DNA"/>
</dbReference>
<dbReference type="InterPro" id="IPR029063">
    <property type="entry name" value="SAM-dependent_MTases_sf"/>
</dbReference>
<proteinExistence type="predicted"/>
<keyword evidence="2" id="KW-0489">Methyltransferase</keyword>
<dbReference type="Gene3D" id="3.40.50.150">
    <property type="entry name" value="Vaccinia Virus protein VP39"/>
    <property type="match status" value="1"/>
</dbReference>
<gene>
    <name evidence="2" type="ORF">LRS13_19780</name>
</gene>
<keyword evidence="2" id="KW-0808">Transferase</keyword>
<evidence type="ECO:0000313" key="2">
    <source>
        <dbReference type="EMBL" id="UUY02902.1"/>
    </source>
</evidence>
<dbReference type="Pfam" id="PF05050">
    <property type="entry name" value="Methyltransf_21"/>
    <property type="match status" value="1"/>
</dbReference>
<dbReference type="PANTHER" id="PTHR36973:SF4">
    <property type="entry name" value="NODULATION PROTEIN"/>
    <property type="match status" value="1"/>
</dbReference>
<evidence type="ECO:0000313" key="3">
    <source>
        <dbReference type="Proteomes" id="UP001058860"/>
    </source>
</evidence>
<sequence length="248" mass="26747">MNDTVFRQARLARVRALKLSRLARTPALWPAVRSGVVPSVEHADVPFRPRYGTVLDVGASRGQFALFASNRFPEAELICFEPLPEPRAILTQLLAGRAEVRGTAVGAEGGTAELHVSASDDSSSLLPIGERQVAEFPGTQETGTVIVDVVRLADVVHQDMPGPRLLKIDVQGLELEVLKGLGEQIRLIDDVFVECSFTELYEGQALADEVISFLLSNGLRLVGVNGAMRATDGAVLQADLFFRRGSGT</sequence>
<dbReference type="GO" id="GO:0032259">
    <property type="term" value="P:methylation"/>
    <property type="evidence" value="ECO:0007669"/>
    <property type="project" value="UniProtKB-KW"/>
</dbReference>
<accession>A0ABY5PER3</accession>
<dbReference type="RefSeq" id="WP_353863424.1">
    <property type="nucleotide sequence ID" value="NZ_CP088295.1"/>
</dbReference>
<dbReference type="InterPro" id="IPR053188">
    <property type="entry name" value="FkbM_Methyltransferase"/>
</dbReference>
<dbReference type="Proteomes" id="UP001058860">
    <property type="component" value="Chromosome"/>
</dbReference>
<dbReference type="NCBIfam" id="TIGR01444">
    <property type="entry name" value="fkbM_fam"/>
    <property type="match status" value="1"/>
</dbReference>
<reference evidence="3" key="1">
    <citation type="submission" date="2021-11" db="EMBL/GenBank/DDBJ databases">
        <title>Cultivation dependent microbiological survey of springs from the worlds oldest radium mine currently devoted to the extraction of radon-saturated water.</title>
        <authorList>
            <person name="Kapinusova G."/>
            <person name="Smrhova T."/>
            <person name="Strejcek M."/>
            <person name="Suman J."/>
            <person name="Jani K."/>
            <person name="Pajer P."/>
            <person name="Uhlik O."/>
        </authorList>
    </citation>
    <scope>NUCLEOTIDE SEQUENCE [LARGE SCALE GENOMIC DNA]</scope>
    <source>
        <strain evidence="3">J379</strain>
    </source>
</reference>
<name>A0ABY5PER3_9ACTN</name>
<dbReference type="GO" id="GO:0008168">
    <property type="term" value="F:methyltransferase activity"/>
    <property type="evidence" value="ECO:0007669"/>
    <property type="project" value="UniProtKB-KW"/>
</dbReference>
<feature type="domain" description="Methyltransferase FkbM" evidence="1">
    <location>
        <begin position="56"/>
        <end position="220"/>
    </location>
</feature>
<keyword evidence="3" id="KW-1185">Reference proteome</keyword>
<dbReference type="PANTHER" id="PTHR36973">
    <property type="entry name" value="SLL1456 PROTEIN-RELATED"/>
    <property type="match status" value="1"/>
</dbReference>
<evidence type="ECO:0000259" key="1">
    <source>
        <dbReference type="Pfam" id="PF05050"/>
    </source>
</evidence>
<protein>
    <submittedName>
        <fullName evidence="2">FkbM family methyltransferase</fullName>
    </submittedName>
</protein>
<dbReference type="SUPFAM" id="SSF53335">
    <property type="entry name" value="S-adenosyl-L-methionine-dependent methyltransferases"/>
    <property type="match status" value="1"/>
</dbReference>
<dbReference type="InterPro" id="IPR006342">
    <property type="entry name" value="FkbM_mtfrase"/>
</dbReference>
<organism evidence="2 3">
    <name type="scientific">Svornostia abyssi</name>
    <dbReference type="NCBI Taxonomy" id="2898438"/>
    <lineage>
        <taxon>Bacteria</taxon>
        <taxon>Bacillati</taxon>
        <taxon>Actinomycetota</taxon>
        <taxon>Thermoleophilia</taxon>
        <taxon>Solirubrobacterales</taxon>
        <taxon>Baekduiaceae</taxon>
        <taxon>Svornostia</taxon>
    </lineage>
</organism>